<dbReference type="GeneID" id="80878006"/>
<dbReference type="KEGG" id="som:SOMG_04533"/>
<feature type="active site" description="Charge relay system" evidence="5">
    <location>
        <position position="132"/>
    </location>
</feature>
<dbReference type="RefSeq" id="XP_056039361.1">
    <property type="nucleotide sequence ID" value="XM_056183317.1"/>
</dbReference>
<dbReference type="EMBL" id="CP115613">
    <property type="protein sequence ID" value="WBW75118.1"/>
    <property type="molecule type" value="Genomic_DNA"/>
</dbReference>
<proteinExistence type="inferred from homology"/>
<sequence length="533" mass="58935">MTIEWQTISAQYCANRDSTIPPSMKLKSDPPKDMLNVTNVPKTCGLLSPKELELTENYDATGLADLIKEHKTTSKELVVAFCKRAAIAQQLLNCVNELLLEEALEQATKLDEYYATTGQLVGPLHGVPISVKEHISLKGHTATASFLAKANEIAEADSDIVQTIRKAGGVFYCRTSQPQSLMHLETSSPLMGTTLNPFNRKLTPGGSSGGEGALLGLRASVLGIGSDIGGSIRSPAANNGLYGFRPSTLRLSRKGCQGAVKGQESILGVVGPLAQSARDLNLFMKACMAGEPWLEDASIVPLPWRTPNLPTKLKIGIMRTDRVVTPQPPVQRAMEIVIDKLKDSPEYELIDIEPFKHKYSWDLISELYWLDGGKACYDLFAQVGEPLEPLTEWILKQPNVKNHDVAGVWKLVADRDEYRNQYIKHLQAYGVDFVLCPAGPGPAPRLGETRYWTYFSVWNLLDLPSAVFPVTKVDPALDVKDESYEPMNDDDAFYYQNYKPEDYKDAPVGLQLVGTRWEDENLLAALEKVVRIL</sequence>
<feature type="active site" description="Acyl-ester intermediate" evidence="5">
    <location>
        <position position="231"/>
    </location>
</feature>
<dbReference type="Pfam" id="PF01425">
    <property type="entry name" value="Amidase"/>
    <property type="match status" value="1"/>
</dbReference>
<dbReference type="PROSITE" id="PS00571">
    <property type="entry name" value="AMIDASES"/>
    <property type="match status" value="1"/>
</dbReference>
<dbReference type="InterPro" id="IPR036928">
    <property type="entry name" value="AS_sf"/>
</dbReference>
<evidence type="ECO:0000313" key="8">
    <source>
        <dbReference type="EMBL" id="WBW75118.1"/>
    </source>
</evidence>
<reference evidence="8 9" key="1">
    <citation type="journal article" date="2023" name="G3 (Bethesda)">
        <title>A high-quality reference genome for the fission yeast Schizosaccharomyces osmophilus.</title>
        <authorList>
            <person name="Jia G.S."/>
            <person name="Zhang W.C."/>
            <person name="Liang Y."/>
            <person name="Liu X.H."/>
            <person name="Rhind N."/>
            <person name="Pidoux A."/>
            <person name="Brysch-Herzberg M."/>
            <person name="Du L.L."/>
        </authorList>
    </citation>
    <scope>NUCLEOTIDE SEQUENCE [LARGE SCALE GENOMIC DNA]</scope>
    <source>
        <strain evidence="8 9">CBS 15793</strain>
    </source>
</reference>
<dbReference type="AlphaFoldDB" id="A0AAE9WG27"/>
<gene>
    <name evidence="8" type="primary">fah2</name>
    <name evidence="8" type="ORF">SOMG_04533</name>
</gene>
<evidence type="ECO:0000256" key="1">
    <source>
        <dbReference type="ARBA" id="ARBA00001311"/>
    </source>
</evidence>
<dbReference type="PANTHER" id="PTHR46072">
    <property type="entry name" value="AMIDASE-RELATED-RELATED"/>
    <property type="match status" value="1"/>
</dbReference>
<feature type="binding site" evidence="6">
    <location>
        <position position="181"/>
    </location>
    <ligand>
        <name>substrate</name>
    </ligand>
</feature>
<keyword evidence="4 8" id="KW-0378">Hydrolase</keyword>
<protein>
    <recommendedName>
        <fullName evidence="3">amidase</fullName>
        <ecNumber evidence="3">3.5.1.4</ecNumber>
    </recommendedName>
</protein>
<evidence type="ECO:0000256" key="5">
    <source>
        <dbReference type="PIRSR" id="PIRSR001221-1"/>
    </source>
</evidence>
<organism evidence="8 9">
    <name type="scientific">Schizosaccharomyces osmophilus</name>
    <dbReference type="NCBI Taxonomy" id="2545709"/>
    <lineage>
        <taxon>Eukaryota</taxon>
        <taxon>Fungi</taxon>
        <taxon>Dikarya</taxon>
        <taxon>Ascomycota</taxon>
        <taxon>Taphrinomycotina</taxon>
        <taxon>Schizosaccharomycetes</taxon>
        <taxon>Schizosaccharomycetales</taxon>
        <taxon>Schizosaccharomycetaceae</taxon>
        <taxon>Schizosaccharomyces</taxon>
    </lineage>
</organism>
<feature type="binding site" evidence="6">
    <location>
        <begin position="228"/>
        <end position="231"/>
    </location>
    <ligand>
        <name>substrate</name>
    </ligand>
</feature>
<dbReference type="EC" id="3.5.1.4" evidence="3"/>
<dbReference type="InterPro" id="IPR020556">
    <property type="entry name" value="Amidase_CS"/>
</dbReference>
<feature type="binding site" evidence="6">
    <location>
        <position position="207"/>
    </location>
    <ligand>
        <name>substrate</name>
    </ligand>
</feature>
<evidence type="ECO:0000256" key="3">
    <source>
        <dbReference type="ARBA" id="ARBA00012922"/>
    </source>
</evidence>
<evidence type="ECO:0000256" key="6">
    <source>
        <dbReference type="PIRSR" id="PIRSR001221-2"/>
    </source>
</evidence>
<keyword evidence="9" id="KW-1185">Reference proteome</keyword>
<evidence type="ECO:0000256" key="4">
    <source>
        <dbReference type="ARBA" id="ARBA00022801"/>
    </source>
</evidence>
<dbReference type="SUPFAM" id="SSF75304">
    <property type="entry name" value="Amidase signature (AS) enzymes"/>
    <property type="match status" value="1"/>
</dbReference>
<dbReference type="PANTHER" id="PTHR46072:SF4">
    <property type="entry name" value="AMIDASE C550.07-RELATED"/>
    <property type="match status" value="1"/>
</dbReference>
<dbReference type="InterPro" id="IPR023631">
    <property type="entry name" value="Amidase_dom"/>
</dbReference>
<comment type="similarity">
    <text evidence="2">Belongs to the amidase family.</text>
</comment>
<feature type="active site" description="Charge relay system" evidence="5">
    <location>
        <position position="207"/>
    </location>
</feature>
<dbReference type="GO" id="GO:0004040">
    <property type="term" value="F:amidase activity"/>
    <property type="evidence" value="ECO:0007669"/>
    <property type="project" value="UniProtKB-EC"/>
</dbReference>
<evidence type="ECO:0000313" key="9">
    <source>
        <dbReference type="Proteomes" id="UP001212411"/>
    </source>
</evidence>
<evidence type="ECO:0000256" key="2">
    <source>
        <dbReference type="ARBA" id="ARBA00009199"/>
    </source>
</evidence>
<evidence type="ECO:0000259" key="7">
    <source>
        <dbReference type="Pfam" id="PF01425"/>
    </source>
</evidence>
<dbReference type="Proteomes" id="UP001212411">
    <property type="component" value="Chromosome 3"/>
</dbReference>
<feature type="domain" description="Amidase" evidence="7">
    <location>
        <begin position="76"/>
        <end position="523"/>
    </location>
</feature>
<name>A0AAE9WG27_9SCHI</name>
<accession>A0AAE9WG27</accession>
<dbReference type="PIRSF" id="PIRSF001221">
    <property type="entry name" value="Amidase_fungi"/>
    <property type="match status" value="1"/>
</dbReference>
<dbReference type="Gene3D" id="3.90.1300.10">
    <property type="entry name" value="Amidase signature (AS) domain"/>
    <property type="match status" value="1"/>
</dbReference>
<comment type="catalytic activity">
    <reaction evidence="1">
        <text>a monocarboxylic acid amide + H2O = a monocarboxylate + NH4(+)</text>
        <dbReference type="Rhea" id="RHEA:12020"/>
        <dbReference type="ChEBI" id="CHEBI:15377"/>
        <dbReference type="ChEBI" id="CHEBI:28938"/>
        <dbReference type="ChEBI" id="CHEBI:35757"/>
        <dbReference type="ChEBI" id="CHEBI:83628"/>
        <dbReference type="EC" id="3.5.1.4"/>
    </reaction>
</comment>